<accession>A0A8S1X660</accession>
<proteinExistence type="predicted"/>
<evidence type="ECO:0000256" key="1">
    <source>
        <dbReference type="SAM" id="MobiDB-lite"/>
    </source>
</evidence>
<dbReference type="EMBL" id="CAJJDO010000112">
    <property type="protein sequence ID" value="CAD8196292.1"/>
    <property type="molecule type" value="Genomic_DNA"/>
</dbReference>
<evidence type="ECO:0000313" key="3">
    <source>
        <dbReference type="Proteomes" id="UP000689195"/>
    </source>
</evidence>
<gene>
    <name evidence="2" type="ORF">PPENT_87.1.T1120054</name>
</gene>
<sequence>MNQSTQLDDYTLKENLSRLSNLMSTQKKNQMDQKPLLQNQQMKKTIFMNLKFFVKPQVPKVQAQTQKNTKVPETTSTQSQTPKTITKQQMYRPQSMALFKQISEFREIKYQDCSIKQDLSHYKDWVGLSVVDRNEIFQKKKQLKIKKLQEEKEQQIINACTFTPKLSQQIKYSSPQSQIISKSYLDLHKQKQNYNDKLY</sequence>
<dbReference type="OrthoDB" id="303668at2759"/>
<name>A0A8S1X660_9CILI</name>
<organism evidence="2 3">
    <name type="scientific">Paramecium pentaurelia</name>
    <dbReference type="NCBI Taxonomy" id="43138"/>
    <lineage>
        <taxon>Eukaryota</taxon>
        <taxon>Sar</taxon>
        <taxon>Alveolata</taxon>
        <taxon>Ciliophora</taxon>
        <taxon>Intramacronucleata</taxon>
        <taxon>Oligohymenophorea</taxon>
        <taxon>Peniculida</taxon>
        <taxon>Parameciidae</taxon>
        <taxon>Paramecium</taxon>
    </lineage>
</organism>
<reference evidence="2" key="1">
    <citation type="submission" date="2021-01" db="EMBL/GenBank/DDBJ databases">
        <authorList>
            <consortium name="Genoscope - CEA"/>
            <person name="William W."/>
        </authorList>
    </citation>
    <scope>NUCLEOTIDE SEQUENCE</scope>
</reference>
<evidence type="ECO:0000313" key="2">
    <source>
        <dbReference type="EMBL" id="CAD8196292.1"/>
    </source>
</evidence>
<dbReference type="Proteomes" id="UP000689195">
    <property type="component" value="Unassembled WGS sequence"/>
</dbReference>
<keyword evidence="3" id="KW-1185">Reference proteome</keyword>
<protein>
    <submittedName>
        <fullName evidence="2">Uncharacterized protein</fullName>
    </submittedName>
</protein>
<dbReference type="AlphaFoldDB" id="A0A8S1X660"/>
<feature type="region of interest" description="Disordered" evidence="1">
    <location>
        <begin position="64"/>
        <end position="87"/>
    </location>
</feature>
<comment type="caution">
    <text evidence="2">The sequence shown here is derived from an EMBL/GenBank/DDBJ whole genome shotgun (WGS) entry which is preliminary data.</text>
</comment>